<dbReference type="InterPro" id="IPR013430">
    <property type="entry name" value="Toxin_antidote_HigA"/>
</dbReference>
<keyword evidence="4" id="KW-1185">Reference proteome</keyword>
<organism evidence="3 4">
    <name type="scientific">Nitrospirillum amazonense</name>
    <dbReference type="NCBI Taxonomy" id="28077"/>
    <lineage>
        <taxon>Bacteria</taxon>
        <taxon>Pseudomonadati</taxon>
        <taxon>Pseudomonadota</taxon>
        <taxon>Alphaproteobacteria</taxon>
        <taxon>Rhodospirillales</taxon>
        <taxon>Azospirillaceae</taxon>
        <taxon>Nitrospirillum</taxon>
    </lineage>
</organism>
<protein>
    <submittedName>
        <fullName evidence="3">Addiction module HigA family antidote</fullName>
    </submittedName>
</protein>
<feature type="domain" description="HTH cro/C1-type" evidence="2">
    <location>
        <begin position="35"/>
        <end position="76"/>
    </location>
</feature>
<sequence>MRTYSPTSKDTIIANAFIRPLREEFMKPLCLSAGEVAKACDVPRTRIECIVNEEIKLTIDTAFRVAKCFNTSVELWLNLQTSYDLAKARRSPPNLDAVKVLHAAK</sequence>
<proteinExistence type="predicted"/>
<keyword evidence="1" id="KW-0238">DNA-binding</keyword>
<comment type="caution">
    <text evidence="3">The sequence shown here is derived from an EMBL/GenBank/DDBJ whole genome shotgun (WGS) entry which is preliminary data.</text>
</comment>
<dbReference type="PROSITE" id="PS50943">
    <property type="entry name" value="HTH_CROC1"/>
    <property type="match status" value="1"/>
</dbReference>
<dbReference type="EMBL" id="VITO01000003">
    <property type="protein sequence ID" value="TWB29658.1"/>
    <property type="molecule type" value="Genomic_DNA"/>
</dbReference>
<reference evidence="3 4" key="1">
    <citation type="submission" date="2019-06" db="EMBL/GenBank/DDBJ databases">
        <title>Genomic Encyclopedia of Type Strains, Phase IV (KMG-V): Genome sequencing to study the core and pangenomes of soil and plant-associated prokaryotes.</title>
        <authorList>
            <person name="Whitman W."/>
        </authorList>
    </citation>
    <scope>NUCLEOTIDE SEQUENCE [LARGE SCALE GENOMIC DNA]</scope>
    <source>
        <strain evidence="3 4">BR 11865</strain>
    </source>
</reference>
<name>A0A560G713_9PROT</name>
<evidence type="ECO:0000313" key="3">
    <source>
        <dbReference type="EMBL" id="TWB29658.1"/>
    </source>
</evidence>
<dbReference type="InterPro" id="IPR001387">
    <property type="entry name" value="Cro/C1-type_HTH"/>
</dbReference>
<evidence type="ECO:0000259" key="2">
    <source>
        <dbReference type="PROSITE" id="PS50943"/>
    </source>
</evidence>
<dbReference type="PANTHER" id="PTHR36924">
    <property type="entry name" value="ANTITOXIN HIGA-1"/>
    <property type="match status" value="1"/>
</dbReference>
<dbReference type="SUPFAM" id="SSF47413">
    <property type="entry name" value="lambda repressor-like DNA-binding domains"/>
    <property type="match status" value="1"/>
</dbReference>
<evidence type="ECO:0000256" key="1">
    <source>
        <dbReference type="ARBA" id="ARBA00023125"/>
    </source>
</evidence>
<dbReference type="PANTHER" id="PTHR36924:SF1">
    <property type="entry name" value="ANTITOXIN HIGA-1"/>
    <property type="match status" value="1"/>
</dbReference>
<dbReference type="InterPro" id="IPR010982">
    <property type="entry name" value="Lambda_DNA-bd_dom_sf"/>
</dbReference>
<dbReference type="AlphaFoldDB" id="A0A560G713"/>
<accession>A0A560G713</accession>
<dbReference type="Proteomes" id="UP000316545">
    <property type="component" value="Unassembled WGS sequence"/>
</dbReference>
<gene>
    <name evidence="3" type="ORF">FBZ88_10381</name>
</gene>
<dbReference type="Gene3D" id="1.10.260.40">
    <property type="entry name" value="lambda repressor-like DNA-binding domains"/>
    <property type="match status" value="1"/>
</dbReference>
<dbReference type="GO" id="GO:0003677">
    <property type="term" value="F:DNA binding"/>
    <property type="evidence" value="ECO:0007669"/>
    <property type="project" value="UniProtKB-KW"/>
</dbReference>
<evidence type="ECO:0000313" key="4">
    <source>
        <dbReference type="Proteomes" id="UP000316545"/>
    </source>
</evidence>
<dbReference type="NCBIfam" id="TIGR02607">
    <property type="entry name" value="antidote_HigA"/>
    <property type="match status" value="1"/>
</dbReference>
<dbReference type="RefSeq" id="WP_145615836.1">
    <property type="nucleotide sequence ID" value="NZ_VITO01000003.1"/>
</dbReference>